<keyword evidence="2" id="KW-1185">Reference proteome</keyword>
<dbReference type="Pfam" id="PF05045">
    <property type="entry name" value="RgpF"/>
    <property type="match status" value="1"/>
</dbReference>
<evidence type="ECO:0000313" key="1">
    <source>
        <dbReference type="EMBL" id="GAA4485346.1"/>
    </source>
</evidence>
<dbReference type="InterPro" id="IPR007739">
    <property type="entry name" value="RgpF"/>
</dbReference>
<proteinExistence type="predicted"/>
<evidence type="ECO:0000313" key="2">
    <source>
        <dbReference type="Proteomes" id="UP001500731"/>
    </source>
</evidence>
<dbReference type="RefSeq" id="WP_345186495.1">
    <property type="nucleotide sequence ID" value="NZ_BAABGP010000013.1"/>
</dbReference>
<comment type="caution">
    <text evidence="1">The sequence shown here is derived from an EMBL/GenBank/DDBJ whole genome shotgun (WGS) entry which is preliminary data.</text>
</comment>
<accession>A0ABP8PCU2</accession>
<sequence length="645" mass="73015">MTATSELIPAHPRPANAFPVDGRRLLIYVVYDPRGDVEDYVLHALTGLRRHMTRILVVVNGALTARGRERLSAVSDEVVERENRGYDIWGYKHGLDHVGGGIADYDEVVIANDTWYGPVRSFSEVFERMDERPVHFWGLTDHARVEPHPFTHTGYLPYHLQSYWIAVRRDMLLSPEWAAYWHDLPELTTYSDAVVKHEGVFTEHFTQHGFLGDVSFPLLLDTPENYPVMYARQLLEAGCPTLKRRAFFQWPPYLDQAGVVSRWTLDAAAEYGYPIDLIYADMARNVAPRVMNAGAALMSVLPEDDVSYDPAAPLRTLVIAHIFYPEMTEEMLDRADYLPGEYDLLITTPDENGAAEIRRRVADRSRRGDVEVRLLESNNGRDQGAFLVGCRDVILDGGYELLVKIHSKKTPQDGPAVGAHFKEQQFGNLLNSAGYAANVVALFQNEPGLGLAYPPTVHLGHPTIGHGWWENKPPFADWCRDLGIRVPLDEGSPLAPFGSMYFARPDALRLLVEHAWTYEDFGGADAYQDGGLAHVLERMPSYAAGERGYHTRTIAGSEYLSMSYTALSYNLDQLSMTMPGTTMDKIQLLRRLGEWDYGTARDLGRMFVALHLPQLRDRAKGLYHRTQRARGLFWRLRHPSSWRRG</sequence>
<dbReference type="Proteomes" id="UP001500731">
    <property type="component" value="Unassembled WGS sequence"/>
</dbReference>
<protein>
    <submittedName>
        <fullName evidence="1">Rhamnan synthesis F family protein</fullName>
    </submittedName>
</protein>
<gene>
    <name evidence="1" type="ORF">GCM10023171_19610</name>
</gene>
<reference evidence="2" key="1">
    <citation type="journal article" date="2019" name="Int. J. Syst. Evol. Microbiol.">
        <title>The Global Catalogue of Microorganisms (GCM) 10K type strain sequencing project: providing services to taxonomists for standard genome sequencing and annotation.</title>
        <authorList>
            <consortium name="The Broad Institute Genomics Platform"/>
            <consortium name="The Broad Institute Genome Sequencing Center for Infectious Disease"/>
            <person name="Wu L."/>
            <person name="Ma J."/>
        </authorList>
    </citation>
    <scope>NUCLEOTIDE SEQUENCE [LARGE SCALE GENOMIC DNA]</scope>
    <source>
        <strain evidence="2">JCM 17839</strain>
    </source>
</reference>
<name>A0ABP8PCU2_9MICO</name>
<organism evidence="1 2">
    <name type="scientific">Microbacterium panaciterrae</name>
    <dbReference type="NCBI Taxonomy" id="985759"/>
    <lineage>
        <taxon>Bacteria</taxon>
        <taxon>Bacillati</taxon>
        <taxon>Actinomycetota</taxon>
        <taxon>Actinomycetes</taxon>
        <taxon>Micrococcales</taxon>
        <taxon>Microbacteriaceae</taxon>
        <taxon>Microbacterium</taxon>
    </lineage>
</organism>
<dbReference type="EMBL" id="BAABGP010000013">
    <property type="protein sequence ID" value="GAA4485346.1"/>
    <property type="molecule type" value="Genomic_DNA"/>
</dbReference>